<evidence type="ECO:0000259" key="12">
    <source>
        <dbReference type="Pfam" id="PF21082"/>
    </source>
</evidence>
<evidence type="ECO:0000259" key="10">
    <source>
        <dbReference type="Pfam" id="PF00924"/>
    </source>
</evidence>
<evidence type="ECO:0000256" key="5">
    <source>
        <dbReference type="ARBA" id="ARBA00022989"/>
    </source>
</evidence>
<dbReference type="SUPFAM" id="SSF82689">
    <property type="entry name" value="Mechanosensitive channel protein MscS (YggB), C-terminal domain"/>
    <property type="match status" value="1"/>
</dbReference>
<dbReference type="InterPro" id="IPR023408">
    <property type="entry name" value="MscS_beta-dom_sf"/>
</dbReference>
<feature type="compositionally biased region" description="Low complexity" evidence="7">
    <location>
        <begin position="25"/>
        <end position="65"/>
    </location>
</feature>
<evidence type="ECO:0000256" key="8">
    <source>
        <dbReference type="SAM" id="Phobius"/>
    </source>
</evidence>
<dbReference type="Gene3D" id="2.30.30.60">
    <property type="match status" value="1"/>
</dbReference>
<dbReference type="PROSITE" id="PS01246">
    <property type="entry name" value="UPF0003"/>
    <property type="match status" value="1"/>
</dbReference>
<feature type="transmembrane region" description="Helical" evidence="8">
    <location>
        <begin position="402"/>
        <end position="422"/>
    </location>
</feature>
<keyword evidence="6 8" id="KW-0472">Membrane</keyword>
<feature type="transmembrane region" description="Helical" evidence="8">
    <location>
        <begin position="293"/>
        <end position="316"/>
    </location>
</feature>
<dbReference type="InterPro" id="IPR010920">
    <property type="entry name" value="LSM_dom_sf"/>
</dbReference>
<accession>A0A397QCK5</accession>
<dbReference type="InterPro" id="IPR049278">
    <property type="entry name" value="MS_channel_C"/>
</dbReference>
<feature type="transmembrane region" description="Helical" evidence="8">
    <location>
        <begin position="328"/>
        <end position="352"/>
    </location>
</feature>
<feature type="transmembrane region" description="Helical" evidence="8">
    <location>
        <begin position="564"/>
        <end position="593"/>
    </location>
</feature>
<feature type="transmembrane region" description="Helical" evidence="8">
    <location>
        <begin position="373"/>
        <end position="390"/>
    </location>
</feature>
<dbReference type="InterPro" id="IPR011066">
    <property type="entry name" value="MscS_channel_C_sf"/>
</dbReference>
<dbReference type="RefSeq" id="WP_119060675.1">
    <property type="nucleotide sequence ID" value="NZ_QXDF01000001.1"/>
</dbReference>
<evidence type="ECO:0000256" key="6">
    <source>
        <dbReference type="ARBA" id="ARBA00023136"/>
    </source>
</evidence>
<feature type="compositionally biased region" description="Basic and acidic residues" evidence="7">
    <location>
        <begin position="70"/>
        <end position="81"/>
    </location>
</feature>
<evidence type="ECO:0000313" key="13">
    <source>
        <dbReference type="EMBL" id="RIA55824.1"/>
    </source>
</evidence>
<evidence type="ECO:0000259" key="11">
    <source>
        <dbReference type="Pfam" id="PF12607"/>
    </source>
</evidence>
<evidence type="ECO:0000256" key="3">
    <source>
        <dbReference type="ARBA" id="ARBA00022475"/>
    </source>
</evidence>
<evidence type="ECO:0000256" key="2">
    <source>
        <dbReference type="ARBA" id="ARBA00008017"/>
    </source>
</evidence>
<dbReference type="SUPFAM" id="SSF50182">
    <property type="entry name" value="Sm-like ribonucleoproteins"/>
    <property type="match status" value="1"/>
</dbReference>
<feature type="transmembrane region" description="Helical" evidence="8">
    <location>
        <begin position="518"/>
        <end position="544"/>
    </location>
</feature>
<dbReference type="InterPro" id="IPR052702">
    <property type="entry name" value="MscS-like_channel"/>
</dbReference>
<dbReference type="InterPro" id="IPR011014">
    <property type="entry name" value="MscS_channel_TM-2"/>
</dbReference>
<keyword evidence="14" id="KW-1185">Reference proteome</keyword>
<evidence type="ECO:0000256" key="4">
    <source>
        <dbReference type="ARBA" id="ARBA00022692"/>
    </source>
</evidence>
<dbReference type="InterPro" id="IPR006686">
    <property type="entry name" value="MscS_channel_CS"/>
</dbReference>
<dbReference type="AlphaFoldDB" id="A0A397QCK5"/>
<dbReference type="Pfam" id="PF00924">
    <property type="entry name" value="MS_channel_2nd"/>
    <property type="match status" value="1"/>
</dbReference>
<name>A0A397QCK5_9HYPH</name>
<dbReference type="Pfam" id="PF21082">
    <property type="entry name" value="MS_channel_3rd"/>
    <property type="match status" value="1"/>
</dbReference>
<comment type="similarity">
    <text evidence="2">Belongs to the MscS (TC 1.A.23) family.</text>
</comment>
<gene>
    <name evidence="13" type="ORF">BXY53_0907</name>
</gene>
<feature type="compositionally biased region" description="Polar residues" evidence="7">
    <location>
        <begin position="856"/>
        <end position="865"/>
    </location>
</feature>
<dbReference type="InterPro" id="IPR006685">
    <property type="entry name" value="MscS_channel_2nd"/>
</dbReference>
<proteinExistence type="inferred from homology"/>
<dbReference type="Gene3D" id="1.10.287.1260">
    <property type="match status" value="1"/>
</dbReference>
<dbReference type="InterPro" id="IPR022249">
    <property type="entry name" value="DUF3772"/>
</dbReference>
<evidence type="ECO:0000256" key="7">
    <source>
        <dbReference type="SAM" id="MobiDB-lite"/>
    </source>
</evidence>
<feature type="domain" description="DUF3772" evidence="11">
    <location>
        <begin position="178"/>
        <end position="237"/>
    </location>
</feature>
<keyword evidence="9" id="KW-0732">Signal</keyword>
<dbReference type="Gene3D" id="3.30.70.100">
    <property type="match status" value="1"/>
</dbReference>
<dbReference type="GO" id="GO:0005886">
    <property type="term" value="C:plasma membrane"/>
    <property type="evidence" value="ECO:0007669"/>
    <property type="project" value="UniProtKB-SubCell"/>
</dbReference>
<dbReference type="EMBL" id="QXDF01000001">
    <property type="protein sequence ID" value="RIA55824.1"/>
    <property type="molecule type" value="Genomic_DNA"/>
</dbReference>
<evidence type="ECO:0000256" key="9">
    <source>
        <dbReference type="SAM" id="SignalP"/>
    </source>
</evidence>
<feature type="transmembrane region" description="Helical" evidence="8">
    <location>
        <begin position="639"/>
        <end position="667"/>
    </location>
</feature>
<feature type="domain" description="Mechanosensitive ion channel MscS C-terminal" evidence="12">
    <location>
        <begin position="729"/>
        <end position="812"/>
    </location>
</feature>
<dbReference type="PANTHER" id="PTHR30347">
    <property type="entry name" value="POTASSIUM CHANNEL RELATED"/>
    <property type="match status" value="1"/>
</dbReference>
<feature type="transmembrane region" description="Helical" evidence="8">
    <location>
        <begin position="614"/>
        <end position="633"/>
    </location>
</feature>
<feature type="region of interest" description="Disordered" evidence="7">
    <location>
        <begin position="25"/>
        <end position="81"/>
    </location>
</feature>
<comment type="caution">
    <text evidence="13">The sequence shown here is derived from an EMBL/GenBank/DDBJ whole genome shotgun (WGS) entry which is preliminary data.</text>
</comment>
<feature type="transmembrane region" description="Helical" evidence="8">
    <location>
        <begin position="469"/>
        <end position="488"/>
    </location>
</feature>
<feature type="transmembrane region" description="Helical" evidence="8">
    <location>
        <begin position="443"/>
        <end position="463"/>
    </location>
</feature>
<feature type="chain" id="PRO_5017335590" evidence="9">
    <location>
        <begin position="26"/>
        <end position="865"/>
    </location>
</feature>
<sequence length="865" mass="94689">MRQRLILILAALLCGAVFISSSAGAQQQTPTPAAPQEAPAAETETAPAQSEPPAQAEPEPQQQAPSRAADQFERPHDADQLPKRIAEIIERLDKVEETLTRENLSNGQLDRLRQSLDESLGELGQLIQEIQPRLQAINSQLEKLGDPPGEGEPAEPQAIAAERASLQAQANRLQSTVKAAEASQVRANQLNERVQNRRRDLFTSQLFERTTTPLSLSLWQRAAAENETAQRRFRLLLEDSARGLENNETLYAILFFGVVIFALLQAGCWIGIKKFRDWESEAPPPFWQRASSGAWVIILRALPIMATAGALYGMLAAADLLVPRMEEIVRAAAIALITVAIVSALSTTILAPNRPQWRILPVNDAGAKRVNRLVLAIAAVFGIDKVVSTINEVLYMPLATTIAQTSATNVLFAVLLGAVLMTRMGTEDSEQDGHLNWLRLLRIPGYALVLTILLATAAGYVAFGRFLAAQVVITGSILIVVYLMLVWVNAVGDRIRSGQTDARRMPALPSDNRRRDQIALVLTLALKALIFVVAFPIILLQWGFDWKDLTGWAEKAFFGFQVGGLNISVATLVGALLVFIVAYGLARVLLSWLDNQVMEPAGLSGGVRDSVRTGLGYVGFIAAVLVAASYAGLDFSNLAIVAGALSVGIGFGLQSIVNNFVSGLILLAERPIKVGDWVVVGQDQGFVRKISVRSTEIETFDRANVVVPNSVLISEKVQNWTLHNNVGRISIDVGVSYASDPEHVKDILLEVAREHPQILTHPEPYVWFSDFGNSSLDFRLFCYALNITRQLGIQTDLRIAIMKRFREEGIEIPFPQSDVHFRDLDWLKTALAEQMARIREERAGEGEAPVDGSPYPQATSPEAKS</sequence>
<dbReference type="Proteomes" id="UP000266273">
    <property type="component" value="Unassembled WGS sequence"/>
</dbReference>
<dbReference type="PANTHER" id="PTHR30347:SF1">
    <property type="entry name" value="MECHANOSENSITIVE CHANNEL MSCK"/>
    <property type="match status" value="1"/>
</dbReference>
<feature type="region of interest" description="Disordered" evidence="7">
    <location>
        <begin position="838"/>
        <end position="865"/>
    </location>
</feature>
<feature type="transmembrane region" description="Helical" evidence="8">
    <location>
        <begin position="250"/>
        <end position="272"/>
    </location>
</feature>
<dbReference type="GO" id="GO:0008381">
    <property type="term" value="F:mechanosensitive monoatomic ion channel activity"/>
    <property type="evidence" value="ECO:0007669"/>
    <property type="project" value="UniProtKB-ARBA"/>
</dbReference>
<dbReference type="Pfam" id="PF12607">
    <property type="entry name" value="DUF3772"/>
    <property type="match status" value="1"/>
</dbReference>
<keyword evidence="4 8" id="KW-0812">Transmembrane</keyword>
<feature type="domain" description="Mechanosensitive ion channel MscS" evidence="10">
    <location>
        <begin position="656"/>
        <end position="721"/>
    </location>
</feature>
<protein>
    <submittedName>
        <fullName evidence="13">Small-conductance mechanosensitive channel</fullName>
    </submittedName>
</protein>
<comment type="subcellular location">
    <subcellularLocation>
        <location evidence="1">Cell membrane</location>
        <topology evidence="1">Multi-pass membrane protein</topology>
    </subcellularLocation>
</comment>
<evidence type="ECO:0000256" key="1">
    <source>
        <dbReference type="ARBA" id="ARBA00004651"/>
    </source>
</evidence>
<evidence type="ECO:0000313" key="14">
    <source>
        <dbReference type="Proteomes" id="UP000266273"/>
    </source>
</evidence>
<reference evidence="13 14" key="1">
    <citation type="submission" date="2018-08" db="EMBL/GenBank/DDBJ databases">
        <title>Genomic Encyclopedia of Archaeal and Bacterial Type Strains, Phase II (KMG-II): from individual species to whole genera.</title>
        <authorList>
            <person name="Goeker M."/>
        </authorList>
    </citation>
    <scope>NUCLEOTIDE SEQUENCE [LARGE SCALE GENOMIC DNA]</scope>
    <source>
        <strain evidence="13 14">DSM 5002</strain>
    </source>
</reference>
<organism evidence="13 14">
    <name type="scientific">Dichotomicrobium thermohalophilum</name>
    <dbReference type="NCBI Taxonomy" id="933063"/>
    <lineage>
        <taxon>Bacteria</taxon>
        <taxon>Pseudomonadati</taxon>
        <taxon>Pseudomonadota</taxon>
        <taxon>Alphaproteobacteria</taxon>
        <taxon>Hyphomicrobiales</taxon>
        <taxon>Hyphomicrobiaceae</taxon>
        <taxon>Dichotomicrobium</taxon>
    </lineage>
</organism>
<dbReference type="OrthoDB" id="9799209at2"/>
<keyword evidence="3" id="KW-1003">Cell membrane</keyword>
<feature type="signal peptide" evidence="9">
    <location>
        <begin position="1"/>
        <end position="25"/>
    </location>
</feature>
<keyword evidence="5 8" id="KW-1133">Transmembrane helix</keyword>
<dbReference type="SUPFAM" id="SSF82861">
    <property type="entry name" value="Mechanosensitive channel protein MscS (YggB), transmembrane region"/>
    <property type="match status" value="1"/>
</dbReference>